<sequence>MNTIYRLVWSAAQQAWVVASEFASAKGKGKDGSSTRVLGAH</sequence>
<evidence type="ECO:0000259" key="1">
    <source>
        <dbReference type="Pfam" id="PF13018"/>
    </source>
</evidence>
<reference evidence="2" key="1">
    <citation type="submission" date="2019-05" db="EMBL/GenBank/DDBJ databases">
        <authorList>
            <consortium name="Pathogen Informatics"/>
        </authorList>
    </citation>
    <scope>NUCLEOTIDE SEQUENCE [LARGE SCALE GENOMIC DNA]</scope>
    <source>
        <strain evidence="2">NCTC12965</strain>
    </source>
</reference>
<dbReference type="InterPro" id="IPR024973">
    <property type="entry name" value="ESPR"/>
</dbReference>
<organism evidence="2">
    <name type="scientific">Serratia fonticola</name>
    <dbReference type="NCBI Taxonomy" id="47917"/>
    <lineage>
        <taxon>Bacteria</taxon>
        <taxon>Pseudomonadati</taxon>
        <taxon>Pseudomonadota</taxon>
        <taxon>Gammaproteobacteria</taxon>
        <taxon>Enterobacterales</taxon>
        <taxon>Yersiniaceae</taxon>
        <taxon>Serratia</taxon>
    </lineage>
</organism>
<protein>
    <recommendedName>
        <fullName evidence="1">ESPR domain-containing protein</fullName>
    </recommendedName>
</protein>
<feature type="domain" description="ESPR" evidence="1">
    <location>
        <begin position="1"/>
        <end position="39"/>
    </location>
</feature>
<accession>A0A4U9W268</accession>
<proteinExistence type="predicted"/>
<gene>
    <name evidence="2" type="ORF">NCTC12965_06427</name>
</gene>
<dbReference type="EMBL" id="CABEEZ010000126">
    <property type="protein sequence ID" value="VTR52724.1"/>
    <property type="molecule type" value="Genomic_DNA"/>
</dbReference>
<dbReference type="Pfam" id="PF13018">
    <property type="entry name" value="ESPR"/>
    <property type="match status" value="1"/>
</dbReference>
<name>A0A4U9W268_SERFO</name>
<evidence type="ECO:0000313" key="2">
    <source>
        <dbReference type="EMBL" id="VTR52724.1"/>
    </source>
</evidence>
<dbReference type="AlphaFoldDB" id="A0A4U9W268"/>